<dbReference type="eggNOG" id="KOG1245">
    <property type="taxonomic scope" value="Eukaryota"/>
</dbReference>
<feature type="region of interest" description="Disordered" evidence="4">
    <location>
        <begin position="273"/>
        <end position="314"/>
    </location>
</feature>
<name>U5DIY9_AMBTC</name>
<dbReference type="HOGENOM" id="CLU_012516_0_0_1"/>
<evidence type="ECO:0000256" key="3">
    <source>
        <dbReference type="PROSITE-ProRule" id="PRU00475"/>
    </source>
</evidence>
<evidence type="ECO:0000259" key="5">
    <source>
        <dbReference type="PROSITE" id="PS50827"/>
    </source>
</evidence>
<dbReference type="Pfam" id="PF10537">
    <property type="entry name" value="WAC_Acf1_DNA_bd"/>
    <property type="match status" value="1"/>
</dbReference>
<dbReference type="Proteomes" id="UP000017836">
    <property type="component" value="Unassembled WGS sequence"/>
</dbReference>
<evidence type="ECO:0000313" key="8">
    <source>
        <dbReference type="Proteomes" id="UP000017836"/>
    </source>
</evidence>
<feature type="domain" description="WAC" evidence="6">
    <location>
        <begin position="72"/>
        <end position="177"/>
    </location>
</feature>
<dbReference type="PANTHER" id="PTHR15546">
    <property type="entry name" value="BROMODOMAIN ADJACENT TO ZINC FINGER DOMAIN, 2A"/>
    <property type="match status" value="1"/>
</dbReference>
<protein>
    <recommendedName>
        <fullName evidence="9">DDT domain-containing protein</fullName>
    </recommendedName>
</protein>
<accession>U5DIY9</accession>
<dbReference type="InterPro" id="IPR013136">
    <property type="entry name" value="WSTF_Acf1_Cbp146"/>
</dbReference>
<evidence type="ECO:0000256" key="1">
    <source>
        <dbReference type="ARBA" id="ARBA00004123"/>
    </source>
</evidence>
<dbReference type="STRING" id="13333.U5DIY9"/>
<dbReference type="Pfam" id="PF15613">
    <property type="entry name" value="WSD"/>
    <property type="match status" value="1"/>
</dbReference>
<dbReference type="AlphaFoldDB" id="U5DIY9"/>
<keyword evidence="2 3" id="KW-0539">Nucleus</keyword>
<proteinExistence type="predicted"/>
<evidence type="ECO:0008006" key="9">
    <source>
        <dbReference type="Google" id="ProtNLM"/>
    </source>
</evidence>
<evidence type="ECO:0000313" key="7">
    <source>
        <dbReference type="EMBL" id="ERN20543.1"/>
    </source>
</evidence>
<dbReference type="PROSITE" id="PS51136">
    <property type="entry name" value="WAC"/>
    <property type="match status" value="1"/>
</dbReference>
<evidence type="ECO:0000256" key="2">
    <source>
        <dbReference type="ARBA" id="ARBA00023242"/>
    </source>
</evidence>
<dbReference type="EMBL" id="KI392059">
    <property type="protein sequence ID" value="ERN20543.1"/>
    <property type="molecule type" value="Genomic_DNA"/>
</dbReference>
<feature type="region of interest" description="Disordered" evidence="4">
    <location>
        <begin position="509"/>
        <end position="547"/>
    </location>
</feature>
<dbReference type="Pfam" id="PF02791">
    <property type="entry name" value="DDT"/>
    <property type="match status" value="1"/>
</dbReference>
<feature type="domain" description="DDT" evidence="5">
    <location>
        <begin position="350"/>
        <end position="411"/>
    </location>
</feature>
<feature type="compositionally biased region" description="Polar residues" evidence="4">
    <location>
        <begin position="525"/>
        <end position="535"/>
    </location>
</feature>
<dbReference type="Gramene" id="ERN20543">
    <property type="protein sequence ID" value="ERN20543"/>
    <property type="gene ID" value="AMTR_s00068p00203280"/>
</dbReference>
<gene>
    <name evidence="7" type="ORF">AMTR_s00068p00203280</name>
</gene>
<dbReference type="PANTHER" id="PTHR15546:SF2">
    <property type="entry name" value="DDT DOMAIN-CONTAINING PROTEIN DDB_G0282237"/>
    <property type="match status" value="1"/>
</dbReference>
<feature type="region of interest" description="Disordered" evidence="4">
    <location>
        <begin position="600"/>
        <end position="619"/>
    </location>
</feature>
<comment type="subcellular location">
    <subcellularLocation>
        <location evidence="1 3">Nucleus</location>
    </subcellularLocation>
</comment>
<dbReference type="InterPro" id="IPR028941">
    <property type="entry name" value="WHIM2_dom"/>
</dbReference>
<evidence type="ECO:0000256" key="4">
    <source>
        <dbReference type="SAM" id="MobiDB-lite"/>
    </source>
</evidence>
<dbReference type="GO" id="GO:0005634">
    <property type="term" value="C:nucleus"/>
    <property type="evidence" value="ECO:0007669"/>
    <property type="project" value="UniProtKB-SubCell"/>
</dbReference>
<sequence>MLSRSSGPALHHEYLPVAATLKWRKWVEINFIAEFKIFDHSSPGSSGSLISSKEGKKRFLTTKEVNYQGVCHASVQANTLSSSLPTASAYLKRINLYRQRVWTCKITGKSGLTYEEALVSEQHASNEAQKFPEELVIPVLHMVQFSTLKQNDLVSTIYRSLQWCFAEGEETYGSFENSMCPCKILRVLEKADGKDGPQYEVGWLDKSKNVASISIVNAESLTRKKLPFTREMLKSFMRESTSKTSPWVVHDILAQKHGISREPPKEILEKIGKNTKMENGHGNSGAKKRPNIENGETEDLANKRKRKTEEKEPLVEQIQYPIDDLLVKLGDDDPVYTQRPVPATDFLVPMDCVGDLLMAWDFFSSFSHVLRLSQFSLDDFENAVVYKESDSDLIVEAHSSILRMLIKDESDYYTSIQEKKRDLKITSKNWTGYLCEFLQMETVSGFSGQLTKIRDGHHFMLDVKVKLNILSELVYWALMTEAIRGQLDEYIEQCQAIMLTKREEELEDLRKRKEQQQQQKEASLTKGSDTNSLEALDSRQNGDIKEVLQPGKSSWQEIVPLENGGNKQATLLSRRIMMKQKLNAQMHEAREKKRIQMEERKRLRDKGKQAREKKLKEKRQEHFNREIEKRIIRTSVLGKDRDYNRYWFFCRDGRLFVESANHNQWGFYSSKEELDGLLLSLNPKGDRERALKGQVEKHYNKICAGIQKRSKEIAQRNDMDTAVLRRSIRVHGPRKCGATLPFLNYGNKLKTDL</sequence>
<keyword evidence="8" id="KW-1185">Reference proteome</keyword>
<dbReference type="InterPro" id="IPR018501">
    <property type="entry name" value="DDT_dom"/>
</dbReference>
<evidence type="ECO:0000259" key="6">
    <source>
        <dbReference type="PROSITE" id="PS51136"/>
    </source>
</evidence>
<dbReference type="GO" id="GO:0000785">
    <property type="term" value="C:chromatin"/>
    <property type="evidence" value="ECO:0007669"/>
    <property type="project" value="UniProtKB-ARBA"/>
</dbReference>
<dbReference type="OMA" id="YWWFRSS"/>
<organism evidence="7 8">
    <name type="scientific">Amborella trichopoda</name>
    <dbReference type="NCBI Taxonomy" id="13333"/>
    <lineage>
        <taxon>Eukaryota</taxon>
        <taxon>Viridiplantae</taxon>
        <taxon>Streptophyta</taxon>
        <taxon>Embryophyta</taxon>
        <taxon>Tracheophyta</taxon>
        <taxon>Spermatophyta</taxon>
        <taxon>Magnoliopsida</taxon>
        <taxon>Amborellales</taxon>
        <taxon>Amborellaceae</taxon>
        <taxon>Amborella</taxon>
    </lineage>
</organism>
<feature type="compositionally biased region" description="Basic and acidic residues" evidence="4">
    <location>
        <begin position="536"/>
        <end position="546"/>
    </location>
</feature>
<reference evidence="8" key="1">
    <citation type="journal article" date="2013" name="Science">
        <title>The Amborella genome and the evolution of flowering plants.</title>
        <authorList>
            <consortium name="Amborella Genome Project"/>
        </authorList>
    </citation>
    <scope>NUCLEOTIDE SEQUENCE [LARGE SCALE GENOMIC DNA]</scope>
</reference>
<dbReference type="PROSITE" id="PS50827">
    <property type="entry name" value="DDT"/>
    <property type="match status" value="1"/>
</dbReference>
<dbReference type="SMART" id="SM00571">
    <property type="entry name" value="DDT"/>
    <property type="match status" value="1"/>
</dbReference>
<dbReference type="InterPro" id="IPR053271">
    <property type="entry name" value="DDT_domain"/>
</dbReference>